<dbReference type="Gene3D" id="3.50.50.60">
    <property type="entry name" value="FAD/NAD(P)-binding domain"/>
    <property type="match status" value="1"/>
</dbReference>
<evidence type="ECO:0000313" key="14">
    <source>
        <dbReference type="Proteomes" id="UP000070720"/>
    </source>
</evidence>
<dbReference type="Proteomes" id="UP000070720">
    <property type="component" value="Chromosome 3"/>
</dbReference>
<dbReference type="InParanoid" id="A0A098E2B1"/>
<accession>A0A098E2B1</accession>
<dbReference type="PANTHER" id="PTHR47356">
    <property type="entry name" value="FAD-DEPENDENT MONOOXYGENASE ASQG-RELATED"/>
    <property type="match status" value="1"/>
</dbReference>
<reference evidence="13" key="4">
    <citation type="submission" date="2017-01" db="UniProtKB">
        <authorList>
            <consortium name="EnsemblFungi"/>
        </authorList>
    </citation>
    <scope>IDENTIFICATION</scope>
    <source>
        <strain evidence="13">PH-1 / ATCC MYA-4620 / FGSC 9075 / NRRL 31084</strain>
    </source>
</reference>
<evidence type="ECO:0000256" key="4">
    <source>
        <dbReference type="ARBA" id="ARBA00022630"/>
    </source>
</evidence>
<dbReference type="PRINTS" id="PR00420">
    <property type="entry name" value="RNGMNOXGNASE"/>
</dbReference>
<dbReference type="STRING" id="229533.A0A098E2B1"/>
<dbReference type="VEuPathDB" id="FungiDB:FGRAMPH1_01G21221"/>
<evidence type="ECO:0000256" key="8">
    <source>
        <dbReference type="ARBA" id="ARBA00023002"/>
    </source>
</evidence>
<evidence type="ECO:0000259" key="11">
    <source>
        <dbReference type="Pfam" id="PF01494"/>
    </source>
</evidence>
<dbReference type="GO" id="GO:0004497">
    <property type="term" value="F:monooxygenase activity"/>
    <property type="evidence" value="ECO:0007669"/>
    <property type="project" value="UniProtKB-KW"/>
</dbReference>
<keyword evidence="8" id="KW-0560">Oxidoreductase</keyword>
<keyword evidence="14" id="KW-1185">Reference proteome</keyword>
<evidence type="ECO:0000256" key="7">
    <source>
        <dbReference type="ARBA" id="ARBA00022989"/>
    </source>
</evidence>
<dbReference type="GO" id="GO:0016020">
    <property type="term" value="C:membrane"/>
    <property type="evidence" value="ECO:0007669"/>
    <property type="project" value="UniProtKB-SubCell"/>
</dbReference>
<keyword evidence="9" id="KW-0503">Monooxygenase</keyword>
<dbReference type="InterPro" id="IPR002938">
    <property type="entry name" value="FAD-bd"/>
</dbReference>
<dbReference type="Pfam" id="PF01494">
    <property type="entry name" value="FAD_binding_3"/>
    <property type="match status" value="1"/>
</dbReference>
<keyword evidence="6" id="KW-0274">FAD</keyword>
<evidence type="ECO:0000313" key="13">
    <source>
        <dbReference type="EnsemblFungi" id="CEF88235"/>
    </source>
</evidence>
<evidence type="ECO:0000256" key="2">
    <source>
        <dbReference type="ARBA" id="ARBA00004370"/>
    </source>
</evidence>
<dbReference type="PANTHER" id="PTHR47356:SF2">
    <property type="entry name" value="FAD-BINDING DOMAIN-CONTAINING PROTEIN-RELATED"/>
    <property type="match status" value="1"/>
</dbReference>
<evidence type="ECO:0000256" key="9">
    <source>
        <dbReference type="ARBA" id="ARBA00023033"/>
    </source>
</evidence>
<keyword evidence="7" id="KW-1133">Transmembrane helix</keyword>
<accession>A0A0E0SP72</accession>
<evidence type="ECO:0000256" key="6">
    <source>
        <dbReference type="ARBA" id="ARBA00022827"/>
    </source>
</evidence>
<dbReference type="EnsemblFungi" id="CEF88235">
    <property type="protein sequence ID" value="CEF88235"/>
    <property type="gene ID" value="FGRRES_17478"/>
</dbReference>
<evidence type="ECO:0000256" key="3">
    <source>
        <dbReference type="ARBA" id="ARBA00007992"/>
    </source>
</evidence>
<evidence type="ECO:0000256" key="1">
    <source>
        <dbReference type="ARBA" id="ARBA00001974"/>
    </source>
</evidence>
<evidence type="ECO:0000256" key="10">
    <source>
        <dbReference type="ARBA" id="ARBA00023136"/>
    </source>
</evidence>
<dbReference type="eggNOG" id="ENOG502RD38">
    <property type="taxonomic scope" value="Eukaryota"/>
</dbReference>
<name>A0A098E2B1_GIBZE</name>
<evidence type="ECO:0000313" key="12">
    <source>
        <dbReference type="EMBL" id="CEF88235.1"/>
    </source>
</evidence>
<organism evidence="12 14">
    <name type="scientific">Gibberella zeae (strain ATCC MYA-4620 / CBS 123657 / FGSC 9075 / NRRL 31084 / PH-1)</name>
    <name type="common">Wheat head blight fungus</name>
    <name type="synonym">Fusarium graminearum</name>
    <dbReference type="NCBI Taxonomy" id="229533"/>
    <lineage>
        <taxon>Eukaryota</taxon>
        <taxon>Fungi</taxon>
        <taxon>Dikarya</taxon>
        <taxon>Ascomycota</taxon>
        <taxon>Pezizomycotina</taxon>
        <taxon>Sordariomycetes</taxon>
        <taxon>Hypocreomycetidae</taxon>
        <taxon>Hypocreales</taxon>
        <taxon>Nectriaceae</taxon>
        <taxon>Fusarium</taxon>
    </lineage>
</organism>
<dbReference type="InterPro" id="IPR036188">
    <property type="entry name" value="FAD/NAD-bd_sf"/>
</dbReference>
<reference evidence="12 14" key="3">
    <citation type="journal article" date="2015" name="BMC Genomics">
        <title>The completed genome sequence of the pathogenic ascomycete fungus Fusarium graminearum.</title>
        <authorList>
            <person name="King R."/>
            <person name="Urban M."/>
            <person name="Hammond-Kosack M.C."/>
            <person name="Hassani-Pak K."/>
            <person name="Hammond-Kosack K.E."/>
        </authorList>
    </citation>
    <scope>NUCLEOTIDE SEQUENCE [LARGE SCALE GENOMIC DNA]</scope>
    <source>
        <strain evidence="14">ATCC MYA-4620 / CBS 123657 / FGSC 9075 / NRRL 31084 / PH-1</strain>
        <strain evidence="12">PH-1</strain>
    </source>
</reference>
<reference evidence="13 14" key="2">
    <citation type="journal article" date="2010" name="Nature">
        <title>Comparative genomics reveals mobile pathogenicity chromosomes in Fusarium.</title>
        <authorList>
            <person name="Ma L.J."/>
            <person name="van der Does H.C."/>
            <person name="Borkovich K.A."/>
            <person name="Coleman J.J."/>
            <person name="Daboussi M.J."/>
            <person name="Di Pietro A."/>
            <person name="Dufresne M."/>
            <person name="Freitag M."/>
            <person name="Grabherr M."/>
            <person name="Henrissat B."/>
            <person name="Houterman P.M."/>
            <person name="Kang S."/>
            <person name="Shim W.B."/>
            <person name="Woloshuk C."/>
            <person name="Xie X."/>
            <person name="Xu J.R."/>
            <person name="Antoniw J."/>
            <person name="Baker S.E."/>
            <person name="Bluhm B.H."/>
            <person name="Breakspear A."/>
            <person name="Brown D.W."/>
            <person name="Butchko R.A."/>
            <person name="Chapman S."/>
            <person name="Coulson R."/>
            <person name="Coutinho P.M."/>
            <person name="Danchin E.G."/>
            <person name="Diener A."/>
            <person name="Gale L.R."/>
            <person name="Gardiner D.M."/>
            <person name="Goff S."/>
            <person name="Hammond-Kosack K.E."/>
            <person name="Hilburn K."/>
            <person name="Hua-Van A."/>
            <person name="Jonkers W."/>
            <person name="Kazan K."/>
            <person name="Kodira C.D."/>
            <person name="Koehrsen M."/>
            <person name="Kumar L."/>
            <person name="Lee Y.H."/>
            <person name="Li L."/>
            <person name="Manners J.M."/>
            <person name="Miranda-Saavedra D."/>
            <person name="Mukherjee M."/>
            <person name="Park G."/>
            <person name="Park J."/>
            <person name="Park S.Y."/>
            <person name="Proctor R.H."/>
            <person name="Regev A."/>
            <person name="Ruiz-Roldan M.C."/>
            <person name="Sain D."/>
            <person name="Sakthikumar S."/>
            <person name="Sykes S."/>
            <person name="Schwartz D.C."/>
            <person name="Turgeon B.G."/>
            <person name="Wapinski I."/>
            <person name="Yoder O."/>
            <person name="Young S."/>
            <person name="Zeng Q."/>
            <person name="Zhou S."/>
            <person name="Galagan J."/>
            <person name="Cuomo C.A."/>
            <person name="Kistler H.C."/>
            <person name="Rep M."/>
        </authorList>
    </citation>
    <scope>GENOME REANNOTATION</scope>
    <source>
        <strain evidence="14">ATCC MYA-4620 / CBS 123657 / FGSC 9075 / NRRL 31084 / PH-1</strain>
        <strain evidence="13">PH-1 / ATCC MYA-4620 / FGSC 9075 / NRRL 31084</strain>
    </source>
</reference>
<protein>
    <submittedName>
        <fullName evidence="12">Chromosome 3, complete genome</fullName>
    </submittedName>
</protein>
<dbReference type="InterPro" id="IPR050562">
    <property type="entry name" value="FAD_mOase_fung"/>
</dbReference>
<dbReference type="GO" id="GO:0071949">
    <property type="term" value="F:FAD binding"/>
    <property type="evidence" value="ECO:0007669"/>
    <property type="project" value="InterPro"/>
</dbReference>
<sequence length="429" mass="47624">MGFKVIVVGAGPVGLVLAHALQASGIDYLLVEQRRQVPPEPAYGVFIWPQIMRILHQLGLLDVVSAVGQPMLQAIHRSMDGKVLHEEEGFQKLGVMFGYSMTLFSRLDFALALLNALHNKEERVKVNKRLSKITQDKKGVRVEFADGTFEEGSIVVGADGVWSSVRDQMVAQAPKGLFDETVNPFEATHAGVFAKADLNPRLEPGRNINVYQEDSHVQVFTNRNEAMIIVYHRIPAERKRTYFGQNDAEEAAKPWLDVSVGEGLTFGDLWKKKTAGGTANYDEGVLPFWHWGRMVLVGDAAHKMNPIRGAGACCGIEDSIALVNTLKRVLRSNPDPKFFELSQAFVAYQHEREGAAKLWMEISRLNLELCIGPHQPALRAASIADVKFLPLVADGPILNGLPFEEMVGLIPWTRKVRGKKRDEEAKAKL</sequence>
<feature type="domain" description="FAD-binding" evidence="11">
    <location>
        <begin position="4"/>
        <end position="337"/>
    </location>
</feature>
<gene>
    <name evidence="13" type="primary">FG11100.1</name>
    <name evidence="12" type="ORF">FGRAMPH1_01T21221</name>
</gene>
<reference evidence="13 14" key="1">
    <citation type="journal article" date="2007" name="Science">
        <title>The Fusarium graminearum genome reveals a link between localized polymorphism and pathogen specialization.</title>
        <authorList>
            <person name="Cuomo C.A."/>
            <person name="Gueldener U."/>
            <person name="Xu J.-R."/>
            <person name="Trail F."/>
            <person name="Turgeon B.G."/>
            <person name="Di Pietro A."/>
            <person name="Walton J.D."/>
            <person name="Ma L.-J."/>
            <person name="Baker S.E."/>
            <person name="Rep M."/>
            <person name="Adam G."/>
            <person name="Antoniw J."/>
            <person name="Baldwin T."/>
            <person name="Calvo S.E."/>
            <person name="Chang Y.-L."/>
            <person name="DeCaprio D."/>
            <person name="Gale L.R."/>
            <person name="Gnerre S."/>
            <person name="Goswami R.S."/>
            <person name="Hammond-Kosack K."/>
            <person name="Harris L.J."/>
            <person name="Hilburn K."/>
            <person name="Kennell J.C."/>
            <person name="Kroken S."/>
            <person name="Magnuson J.K."/>
            <person name="Mannhaupt G."/>
            <person name="Mauceli E.W."/>
            <person name="Mewes H.-W."/>
            <person name="Mitterbauer R."/>
            <person name="Muehlbauer G."/>
            <person name="Muensterkoetter M."/>
            <person name="Nelson D."/>
            <person name="O'Donnell K."/>
            <person name="Ouellet T."/>
            <person name="Qi W."/>
            <person name="Quesneville H."/>
            <person name="Roncero M.I.G."/>
            <person name="Seong K.-Y."/>
            <person name="Tetko I.V."/>
            <person name="Urban M."/>
            <person name="Waalwijk C."/>
            <person name="Ward T.J."/>
            <person name="Yao J."/>
            <person name="Birren B.W."/>
            <person name="Kistler H.C."/>
        </authorList>
    </citation>
    <scope>NUCLEOTIDE SEQUENCE [LARGE SCALE GENOMIC DNA]</scope>
    <source>
        <strain evidence="14">ATCC MYA-4620 / CBS 123657 / FGSC 9075 / NRRL 31084 / PH-1</strain>
        <strain evidence="13">PH-1 / ATCC MYA-4620 / FGSC 9075 / NRRL 31084</strain>
    </source>
</reference>
<dbReference type="AlphaFoldDB" id="A0A098E2B1"/>
<evidence type="ECO:0000256" key="5">
    <source>
        <dbReference type="ARBA" id="ARBA00022692"/>
    </source>
</evidence>
<comment type="cofactor">
    <cofactor evidence="1">
        <name>FAD</name>
        <dbReference type="ChEBI" id="CHEBI:57692"/>
    </cofactor>
</comment>
<proteinExistence type="inferred from homology"/>
<comment type="subcellular location">
    <subcellularLocation>
        <location evidence="2">Membrane</location>
    </subcellularLocation>
</comment>
<keyword evidence="4" id="KW-0285">Flavoprotein</keyword>
<dbReference type="EMBL" id="HG970334">
    <property type="protein sequence ID" value="CEF88235.1"/>
    <property type="molecule type" value="Genomic_DNA"/>
</dbReference>
<keyword evidence="10" id="KW-0472">Membrane</keyword>
<dbReference type="SUPFAM" id="SSF51905">
    <property type="entry name" value="FAD/NAD(P)-binding domain"/>
    <property type="match status" value="1"/>
</dbReference>
<comment type="similarity">
    <text evidence="3">Belongs to the paxM FAD-dependent monooxygenase family.</text>
</comment>
<keyword evidence="5" id="KW-0812">Transmembrane</keyword>